<evidence type="ECO:0000313" key="2">
    <source>
        <dbReference type="EMBL" id="KAJ7324027.1"/>
    </source>
</evidence>
<dbReference type="SUPFAM" id="SSF53098">
    <property type="entry name" value="Ribonuclease H-like"/>
    <property type="match status" value="1"/>
</dbReference>
<evidence type="ECO:0000256" key="1">
    <source>
        <dbReference type="SAM" id="MobiDB-lite"/>
    </source>
</evidence>
<evidence type="ECO:0000313" key="3">
    <source>
        <dbReference type="Proteomes" id="UP001218218"/>
    </source>
</evidence>
<keyword evidence="3" id="KW-1185">Reference proteome</keyword>
<dbReference type="EMBL" id="JARIHO010000045">
    <property type="protein sequence ID" value="KAJ7324027.1"/>
    <property type="molecule type" value="Genomic_DNA"/>
</dbReference>
<gene>
    <name evidence="2" type="ORF">DFH08DRAFT_1085349</name>
</gene>
<proteinExistence type="predicted"/>
<dbReference type="Proteomes" id="UP001218218">
    <property type="component" value="Unassembled WGS sequence"/>
</dbReference>
<name>A0AAD6ZIK9_9AGAR</name>
<feature type="compositionally biased region" description="Acidic residues" evidence="1">
    <location>
        <begin position="267"/>
        <end position="306"/>
    </location>
</feature>
<organism evidence="2 3">
    <name type="scientific">Mycena albidolilacea</name>
    <dbReference type="NCBI Taxonomy" id="1033008"/>
    <lineage>
        <taxon>Eukaryota</taxon>
        <taxon>Fungi</taxon>
        <taxon>Dikarya</taxon>
        <taxon>Basidiomycota</taxon>
        <taxon>Agaricomycotina</taxon>
        <taxon>Agaricomycetes</taxon>
        <taxon>Agaricomycetidae</taxon>
        <taxon>Agaricales</taxon>
        <taxon>Marasmiineae</taxon>
        <taxon>Mycenaceae</taxon>
        <taxon>Mycena</taxon>
    </lineage>
</organism>
<dbReference type="InterPro" id="IPR012337">
    <property type="entry name" value="RNaseH-like_sf"/>
</dbReference>
<feature type="region of interest" description="Disordered" evidence="1">
    <location>
        <begin position="252"/>
        <end position="319"/>
    </location>
</feature>
<comment type="caution">
    <text evidence="2">The sequence shown here is derived from an EMBL/GenBank/DDBJ whole genome shotgun (WGS) entry which is preliminary data.</text>
</comment>
<protein>
    <submittedName>
        <fullName evidence="2">Uncharacterized protein</fullName>
    </submittedName>
</protein>
<dbReference type="AlphaFoldDB" id="A0AAD6ZIK9"/>
<accession>A0AAD6ZIK9</accession>
<feature type="compositionally biased region" description="Basic and acidic residues" evidence="1">
    <location>
        <begin position="252"/>
        <end position="262"/>
    </location>
</feature>
<sequence length="458" mass="50028">MTSTTTTAQVPSIGRRMLPIKKKAKACGRMDAVFADQIPLLSPYAIVEVDLAFSVAEKGGTLRLLNHLVPRGVKARVPHQTVRRDIDALHAALKAALQGQLKANDSKFSIATDIVTTKQMVHAFCGVLISYIDKNWVLREYVLDLIPLDENKLAKSLMASTADHASSNGPLNRTVSKKCAELNPDTASARNLLIGCGGHGTNIVVQKITGTLGMSLKVEEFDLYNETRKFPLVYDSTVDPVVVREMELMAAEAKSETKKDLSQDSDAGSDVEEVESEDTSEDSSDSADEEMDEEMDEDDDEWEDDSEVPKAAKSARKKKAKAPKVFTPVDKAFDAFVSPLPNGLTGKARRVAQARKKKWEMSSGNWDFSDKLVKALEILKLCTLEFSKKSVPTITKVLSLYKLIEVTLTSLATTHRHDEPILSAAIFAGAEVATNYISNALFGDYVLLGAGTISFALE</sequence>
<reference evidence="2" key="1">
    <citation type="submission" date="2023-03" db="EMBL/GenBank/DDBJ databases">
        <title>Massive genome expansion in bonnet fungi (Mycena s.s.) driven by repeated elements and novel gene families across ecological guilds.</title>
        <authorList>
            <consortium name="Lawrence Berkeley National Laboratory"/>
            <person name="Harder C.B."/>
            <person name="Miyauchi S."/>
            <person name="Viragh M."/>
            <person name="Kuo A."/>
            <person name="Thoen E."/>
            <person name="Andreopoulos B."/>
            <person name="Lu D."/>
            <person name="Skrede I."/>
            <person name="Drula E."/>
            <person name="Henrissat B."/>
            <person name="Morin E."/>
            <person name="Kohler A."/>
            <person name="Barry K."/>
            <person name="LaButti K."/>
            <person name="Morin E."/>
            <person name="Salamov A."/>
            <person name="Lipzen A."/>
            <person name="Mereny Z."/>
            <person name="Hegedus B."/>
            <person name="Baldrian P."/>
            <person name="Stursova M."/>
            <person name="Weitz H."/>
            <person name="Taylor A."/>
            <person name="Grigoriev I.V."/>
            <person name="Nagy L.G."/>
            <person name="Martin F."/>
            <person name="Kauserud H."/>
        </authorList>
    </citation>
    <scope>NUCLEOTIDE SEQUENCE</scope>
    <source>
        <strain evidence="2">CBHHK002</strain>
    </source>
</reference>